<keyword evidence="2" id="KW-1185">Reference proteome</keyword>
<gene>
    <name evidence="1" type="ORF">I4F81_011666</name>
</gene>
<evidence type="ECO:0000313" key="2">
    <source>
        <dbReference type="Proteomes" id="UP000798662"/>
    </source>
</evidence>
<organism evidence="1 2">
    <name type="scientific">Pyropia yezoensis</name>
    <name type="common">Susabi-nori</name>
    <name type="synonym">Porphyra yezoensis</name>
    <dbReference type="NCBI Taxonomy" id="2788"/>
    <lineage>
        <taxon>Eukaryota</taxon>
        <taxon>Rhodophyta</taxon>
        <taxon>Bangiophyceae</taxon>
        <taxon>Bangiales</taxon>
        <taxon>Bangiaceae</taxon>
        <taxon>Pyropia</taxon>
    </lineage>
</organism>
<dbReference type="EMBL" id="CM020620">
    <property type="protein sequence ID" value="KAK1869185.1"/>
    <property type="molecule type" value="Genomic_DNA"/>
</dbReference>
<evidence type="ECO:0000313" key="1">
    <source>
        <dbReference type="EMBL" id="KAK1869185.1"/>
    </source>
</evidence>
<accession>A0ACC3CGG1</accession>
<comment type="caution">
    <text evidence="1">The sequence shown here is derived from an EMBL/GenBank/DDBJ whole genome shotgun (WGS) entry which is preliminary data.</text>
</comment>
<protein>
    <submittedName>
        <fullName evidence="1">Uncharacterized protein</fullName>
    </submittedName>
</protein>
<dbReference type="Proteomes" id="UP000798662">
    <property type="component" value="Chromosome 3"/>
</dbReference>
<reference evidence="1" key="1">
    <citation type="submission" date="2019-11" db="EMBL/GenBank/DDBJ databases">
        <title>Nori genome reveals adaptations in red seaweeds to the harsh intertidal environment.</title>
        <authorList>
            <person name="Wang D."/>
            <person name="Mao Y."/>
        </authorList>
    </citation>
    <scope>NUCLEOTIDE SEQUENCE</scope>
    <source>
        <tissue evidence="1">Gametophyte</tissue>
    </source>
</reference>
<name>A0ACC3CGG1_PYRYE</name>
<sequence length="216" mass="21672">MRHCPLVPAGRAAGGNVPGAGGVWGGRREPPRLPGGRWLQVCLRVCGRRGGGPPPSVGRRFTTADGGALTRALGGLSLSPLPDVPVAVVQRRLLSSLGFPLVAVPEATGGMGSNLTAKAAAVARLLCAHQGGELAGGGGAARLRRMGSGALARVGATILPAVASVVATAEVKTTPATVSAVATPTTLASSMSRRWTTRATPRTPPSRCTPWSASTP</sequence>
<proteinExistence type="predicted"/>